<keyword evidence="2" id="KW-1185">Reference proteome</keyword>
<reference evidence="1 2" key="1">
    <citation type="submission" date="2020-04" db="EMBL/GenBank/DDBJ databases">
        <authorList>
            <person name="Liu S."/>
        </authorList>
    </citation>
    <scope>NUCLEOTIDE SEQUENCE [LARGE SCALE GENOMIC DNA]</scope>
    <source>
        <strain evidence="1 2">CGMCC 1.15091</strain>
    </source>
</reference>
<keyword evidence="1" id="KW-0436">Ligase</keyword>
<dbReference type="SUPFAM" id="SSF55931">
    <property type="entry name" value="Glutamine synthetase/guanido kinase"/>
    <property type="match status" value="1"/>
</dbReference>
<comment type="caution">
    <text evidence="1">The sequence shown here is derived from an EMBL/GenBank/DDBJ whole genome shotgun (WGS) entry which is preliminary data.</text>
</comment>
<feature type="non-terminal residue" evidence="1">
    <location>
        <position position="1"/>
    </location>
</feature>
<sequence length="194" mass="21817">PAGAPLLPELLLHNGTVYRWNRPIYDPGRDQPHLRLENRLLPAGPTVLDTIANAAFFFGLVRKFRTADRPLWTRMSFKTAADNFLACARTGLEASVYWPGIGDIPVTELILRHLLPIAAEGLRQLGVDEELIGRYLDVLRARTQSEQNGAAWQIAALRRLEASGLDRSSALTELTRCYWENMHSNTPVHTWPLP</sequence>
<evidence type="ECO:0000313" key="2">
    <source>
        <dbReference type="Proteomes" id="UP000523795"/>
    </source>
</evidence>
<dbReference type="PANTHER" id="PTHR36510:SF3">
    <property type="entry name" value="CONSERVED PROTEIN"/>
    <property type="match status" value="1"/>
</dbReference>
<name>A0ABX1JP97_9MICC</name>
<dbReference type="PANTHER" id="PTHR36510">
    <property type="entry name" value="GLUTAMATE--CYSTEINE LIGASE 2-RELATED"/>
    <property type="match status" value="1"/>
</dbReference>
<organism evidence="1 2">
    <name type="scientific">Arthrobacter deserti</name>
    <dbReference type="NCBI Taxonomy" id="1742687"/>
    <lineage>
        <taxon>Bacteria</taxon>
        <taxon>Bacillati</taxon>
        <taxon>Actinomycetota</taxon>
        <taxon>Actinomycetes</taxon>
        <taxon>Micrococcales</taxon>
        <taxon>Micrococcaceae</taxon>
        <taxon>Arthrobacter</taxon>
    </lineage>
</organism>
<dbReference type="Proteomes" id="UP000523795">
    <property type="component" value="Unassembled WGS sequence"/>
</dbReference>
<evidence type="ECO:0000313" key="1">
    <source>
        <dbReference type="EMBL" id="NKX51129.1"/>
    </source>
</evidence>
<dbReference type="Gene3D" id="3.30.590.20">
    <property type="match status" value="1"/>
</dbReference>
<dbReference type="GO" id="GO:0016874">
    <property type="term" value="F:ligase activity"/>
    <property type="evidence" value="ECO:0007669"/>
    <property type="project" value="UniProtKB-KW"/>
</dbReference>
<protein>
    <submittedName>
        <fullName evidence="1">Glutamate--cysteine ligase</fullName>
    </submittedName>
</protein>
<dbReference type="InterPro" id="IPR050141">
    <property type="entry name" value="GCL_type2/YbdK_subfam"/>
</dbReference>
<dbReference type="InterPro" id="IPR014746">
    <property type="entry name" value="Gln_synth/guanido_kin_cat_dom"/>
</dbReference>
<proteinExistence type="predicted"/>
<accession>A0ABX1JP97</accession>
<gene>
    <name evidence="1" type="ORF">HER39_11265</name>
</gene>
<dbReference type="EMBL" id="JAAZSR010000177">
    <property type="protein sequence ID" value="NKX51129.1"/>
    <property type="molecule type" value="Genomic_DNA"/>
</dbReference>